<evidence type="ECO:0000313" key="2">
    <source>
        <dbReference type="EMBL" id="KRF98480.1"/>
    </source>
</evidence>
<sequence length="149" mass="17304">MTPFPALCNGDLDGGGWIVIQKRFDGSINFNRSWTEFRNGFGQLHGEFFIGLDKLHHITNTQPYELYIQVEEFMGEAGFASYDNFKIGNEASQYKLESLGDFRGTLSNQMMFGMKQKFTTYDHQNDQTRYIDCDPEWFGAWWHKDCNGP</sequence>
<dbReference type="InterPro" id="IPR036056">
    <property type="entry name" value="Fibrinogen-like_C"/>
</dbReference>
<dbReference type="InterPro" id="IPR002181">
    <property type="entry name" value="Fibrinogen_a/b/g_C_dom"/>
</dbReference>
<dbReference type="InterPro" id="IPR050373">
    <property type="entry name" value="Fibrinogen_C-term_domain"/>
</dbReference>
<dbReference type="SUPFAM" id="SSF56496">
    <property type="entry name" value="Fibrinogen C-terminal domain-like"/>
    <property type="match status" value="1"/>
</dbReference>
<reference evidence="2 3" key="1">
    <citation type="journal article" date="2007" name="Nature">
        <title>Evolution of genes and genomes on the Drosophila phylogeny.</title>
        <authorList>
            <consortium name="Drosophila 12 Genomes Consortium"/>
            <person name="Clark A.G."/>
            <person name="Eisen M.B."/>
            <person name="Smith D.R."/>
            <person name="Bergman C.M."/>
            <person name="Oliver B."/>
            <person name="Markow T.A."/>
            <person name="Kaufman T.C."/>
            <person name="Kellis M."/>
            <person name="Gelbart W."/>
            <person name="Iyer V.N."/>
            <person name="Pollard D.A."/>
            <person name="Sackton T.B."/>
            <person name="Larracuente A.M."/>
            <person name="Singh N.D."/>
            <person name="Abad J.P."/>
            <person name="Abt D.N."/>
            <person name="Adryan B."/>
            <person name="Aguade M."/>
            <person name="Akashi H."/>
            <person name="Anderson W.W."/>
            <person name="Aquadro C.F."/>
            <person name="Ardell D.H."/>
            <person name="Arguello R."/>
            <person name="Artieri C.G."/>
            <person name="Barbash D.A."/>
            <person name="Barker D."/>
            <person name="Barsanti P."/>
            <person name="Batterham P."/>
            <person name="Batzoglou S."/>
            <person name="Begun D."/>
            <person name="Bhutkar A."/>
            <person name="Blanco E."/>
            <person name="Bosak S.A."/>
            <person name="Bradley R.K."/>
            <person name="Brand A.D."/>
            <person name="Brent M.R."/>
            <person name="Brooks A.N."/>
            <person name="Brown R.H."/>
            <person name="Butlin R.K."/>
            <person name="Caggese C."/>
            <person name="Calvi B.R."/>
            <person name="Bernardo de Carvalho A."/>
            <person name="Caspi A."/>
            <person name="Castrezana S."/>
            <person name="Celniker S.E."/>
            <person name="Chang J.L."/>
            <person name="Chapple C."/>
            <person name="Chatterji S."/>
            <person name="Chinwalla A."/>
            <person name="Civetta A."/>
            <person name="Clifton S.W."/>
            <person name="Comeron J.M."/>
            <person name="Costello J.C."/>
            <person name="Coyne J.A."/>
            <person name="Daub J."/>
            <person name="David R.G."/>
            <person name="Delcher A.L."/>
            <person name="Delehaunty K."/>
            <person name="Do C.B."/>
            <person name="Ebling H."/>
            <person name="Edwards K."/>
            <person name="Eickbush T."/>
            <person name="Evans J.D."/>
            <person name="Filipski A."/>
            <person name="Findeiss S."/>
            <person name="Freyhult E."/>
            <person name="Fulton L."/>
            <person name="Fulton R."/>
            <person name="Garcia A.C."/>
            <person name="Gardiner A."/>
            <person name="Garfield D.A."/>
            <person name="Garvin B.E."/>
            <person name="Gibson G."/>
            <person name="Gilbert D."/>
            <person name="Gnerre S."/>
            <person name="Godfrey J."/>
            <person name="Good R."/>
            <person name="Gotea V."/>
            <person name="Gravely B."/>
            <person name="Greenberg A.J."/>
            <person name="Griffiths-Jones S."/>
            <person name="Gross S."/>
            <person name="Guigo R."/>
            <person name="Gustafson E.A."/>
            <person name="Haerty W."/>
            <person name="Hahn M.W."/>
            <person name="Halligan D.L."/>
            <person name="Halpern A.L."/>
            <person name="Halter G.M."/>
            <person name="Han M.V."/>
            <person name="Heger A."/>
            <person name="Hillier L."/>
            <person name="Hinrichs A.S."/>
            <person name="Holmes I."/>
            <person name="Hoskins R.A."/>
            <person name="Hubisz M.J."/>
            <person name="Hultmark D."/>
            <person name="Huntley M.A."/>
            <person name="Jaffe D.B."/>
            <person name="Jagadeeshan S."/>
            <person name="Jeck W.R."/>
            <person name="Johnson J."/>
            <person name="Jones C.D."/>
            <person name="Jordan W.C."/>
            <person name="Karpen G.H."/>
            <person name="Kataoka E."/>
            <person name="Keightley P.D."/>
            <person name="Kheradpour P."/>
            <person name="Kirkness E.F."/>
            <person name="Koerich L.B."/>
            <person name="Kristiansen K."/>
            <person name="Kudrna D."/>
            <person name="Kulathinal R.J."/>
            <person name="Kumar S."/>
            <person name="Kwok R."/>
            <person name="Lander E."/>
            <person name="Langley C.H."/>
            <person name="Lapoint R."/>
            <person name="Lazzaro B.P."/>
            <person name="Lee S.J."/>
            <person name="Levesque L."/>
            <person name="Li R."/>
            <person name="Lin C.F."/>
            <person name="Lin M.F."/>
            <person name="Lindblad-Toh K."/>
            <person name="Llopart A."/>
            <person name="Long M."/>
            <person name="Low L."/>
            <person name="Lozovsky E."/>
            <person name="Lu J."/>
            <person name="Luo M."/>
            <person name="Machado C.A."/>
            <person name="Makalowski W."/>
            <person name="Marzo M."/>
            <person name="Matsuda M."/>
            <person name="Matzkin L."/>
            <person name="McAllister B."/>
            <person name="McBride C.S."/>
            <person name="McKernan B."/>
            <person name="McKernan K."/>
            <person name="Mendez-Lago M."/>
            <person name="Minx P."/>
            <person name="Mollenhauer M.U."/>
            <person name="Montooth K."/>
            <person name="Mount S.M."/>
            <person name="Mu X."/>
            <person name="Myers E."/>
            <person name="Negre B."/>
            <person name="Newfeld S."/>
            <person name="Nielsen R."/>
            <person name="Noor M.A."/>
            <person name="O'Grady P."/>
            <person name="Pachter L."/>
            <person name="Papaceit M."/>
            <person name="Parisi M.J."/>
            <person name="Parisi M."/>
            <person name="Parts L."/>
            <person name="Pedersen J.S."/>
            <person name="Pesole G."/>
            <person name="Phillippy A.M."/>
            <person name="Ponting C.P."/>
            <person name="Pop M."/>
            <person name="Porcelli D."/>
            <person name="Powell J.R."/>
            <person name="Prohaska S."/>
            <person name="Pruitt K."/>
            <person name="Puig M."/>
            <person name="Quesneville H."/>
            <person name="Ram K.R."/>
            <person name="Rand D."/>
            <person name="Rasmussen M.D."/>
            <person name="Reed L.K."/>
            <person name="Reenan R."/>
            <person name="Reily A."/>
            <person name="Remington K.A."/>
            <person name="Rieger T.T."/>
            <person name="Ritchie M.G."/>
            <person name="Robin C."/>
            <person name="Rogers Y.H."/>
            <person name="Rohde C."/>
            <person name="Rozas J."/>
            <person name="Rubenfield M.J."/>
            <person name="Ruiz A."/>
            <person name="Russo S."/>
            <person name="Salzberg S.L."/>
            <person name="Sanchez-Gracia A."/>
            <person name="Saranga D.J."/>
            <person name="Sato H."/>
            <person name="Schaeffer S.W."/>
            <person name="Schatz M.C."/>
            <person name="Schlenke T."/>
            <person name="Schwartz R."/>
            <person name="Segarra C."/>
            <person name="Singh R.S."/>
            <person name="Sirot L."/>
            <person name="Sirota M."/>
            <person name="Sisneros N.B."/>
            <person name="Smith C.D."/>
            <person name="Smith T.F."/>
            <person name="Spieth J."/>
            <person name="Stage D.E."/>
            <person name="Stark A."/>
            <person name="Stephan W."/>
            <person name="Strausberg R.L."/>
            <person name="Strempel S."/>
            <person name="Sturgill D."/>
            <person name="Sutton G."/>
            <person name="Sutton G.G."/>
            <person name="Tao W."/>
            <person name="Teichmann S."/>
            <person name="Tobari Y.N."/>
            <person name="Tomimura Y."/>
            <person name="Tsolas J.M."/>
            <person name="Valente V.L."/>
            <person name="Venter E."/>
            <person name="Venter J.C."/>
            <person name="Vicario S."/>
            <person name="Vieira F.G."/>
            <person name="Vilella A.J."/>
            <person name="Villasante A."/>
            <person name="Walenz B."/>
            <person name="Wang J."/>
            <person name="Wasserman M."/>
            <person name="Watts T."/>
            <person name="Wilson D."/>
            <person name="Wilson R.K."/>
            <person name="Wing R.A."/>
            <person name="Wolfner M.F."/>
            <person name="Wong A."/>
            <person name="Wong G.K."/>
            <person name="Wu C.I."/>
            <person name="Wu G."/>
            <person name="Yamamoto D."/>
            <person name="Yang H.P."/>
            <person name="Yang S.P."/>
            <person name="Yorke J.A."/>
            <person name="Yoshida K."/>
            <person name="Zdobnov E."/>
            <person name="Zhang P."/>
            <person name="Zhang Y."/>
            <person name="Zimin A.V."/>
            <person name="Baldwin J."/>
            <person name="Abdouelleil A."/>
            <person name="Abdulkadir J."/>
            <person name="Abebe A."/>
            <person name="Abera B."/>
            <person name="Abreu J."/>
            <person name="Acer S.C."/>
            <person name="Aftuck L."/>
            <person name="Alexander A."/>
            <person name="An P."/>
            <person name="Anderson E."/>
            <person name="Anderson S."/>
            <person name="Arachi H."/>
            <person name="Azer M."/>
            <person name="Bachantsang P."/>
            <person name="Barry A."/>
            <person name="Bayul T."/>
            <person name="Berlin A."/>
            <person name="Bessette D."/>
            <person name="Bloom T."/>
            <person name="Blye J."/>
            <person name="Boguslavskiy L."/>
            <person name="Bonnet C."/>
            <person name="Boukhgalter B."/>
            <person name="Bourzgui I."/>
            <person name="Brown A."/>
            <person name="Cahill P."/>
            <person name="Channer S."/>
            <person name="Cheshatsang Y."/>
            <person name="Chuda L."/>
            <person name="Citroen M."/>
            <person name="Collymore A."/>
            <person name="Cooke P."/>
            <person name="Costello M."/>
            <person name="D'Aco K."/>
            <person name="Daza R."/>
            <person name="De Haan G."/>
            <person name="DeGray S."/>
            <person name="DeMaso C."/>
            <person name="Dhargay N."/>
            <person name="Dooley K."/>
            <person name="Dooley E."/>
            <person name="Doricent M."/>
            <person name="Dorje P."/>
            <person name="Dorjee K."/>
            <person name="Dupes A."/>
            <person name="Elong R."/>
            <person name="Falk J."/>
            <person name="Farina A."/>
            <person name="Faro S."/>
            <person name="Ferguson D."/>
            <person name="Fisher S."/>
            <person name="Foley C.D."/>
            <person name="Franke A."/>
            <person name="Friedrich D."/>
            <person name="Gadbois L."/>
            <person name="Gearin G."/>
            <person name="Gearin C.R."/>
            <person name="Giannoukos G."/>
            <person name="Goode T."/>
            <person name="Graham J."/>
            <person name="Grandbois E."/>
            <person name="Grewal S."/>
            <person name="Gyaltsen K."/>
            <person name="Hafez N."/>
            <person name="Hagos B."/>
            <person name="Hall J."/>
            <person name="Henson C."/>
            <person name="Hollinger A."/>
            <person name="Honan T."/>
            <person name="Huard M.D."/>
            <person name="Hughes L."/>
            <person name="Hurhula B."/>
            <person name="Husby M.E."/>
            <person name="Kamat A."/>
            <person name="Kanga B."/>
            <person name="Kashin S."/>
            <person name="Khazanovich D."/>
            <person name="Kisner P."/>
            <person name="Lance K."/>
            <person name="Lara M."/>
            <person name="Lee W."/>
            <person name="Lennon N."/>
            <person name="Letendre F."/>
            <person name="LeVine R."/>
            <person name="Lipovsky A."/>
            <person name="Liu X."/>
            <person name="Liu J."/>
            <person name="Liu S."/>
            <person name="Lokyitsang T."/>
            <person name="Lokyitsang Y."/>
            <person name="Lubonja R."/>
            <person name="Lui A."/>
            <person name="MacDonald P."/>
            <person name="Magnisalis V."/>
            <person name="Maru K."/>
            <person name="Matthews C."/>
            <person name="McCusker W."/>
            <person name="McDonough S."/>
            <person name="Mehta T."/>
            <person name="Meldrim J."/>
            <person name="Meneus L."/>
            <person name="Mihai O."/>
            <person name="Mihalev A."/>
            <person name="Mihova T."/>
            <person name="Mittelman R."/>
            <person name="Mlenga V."/>
            <person name="Montmayeur A."/>
            <person name="Mulrain L."/>
            <person name="Navidi A."/>
            <person name="Naylor J."/>
            <person name="Negash T."/>
            <person name="Nguyen T."/>
            <person name="Nguyen N."/>
            <person name="Nicol R."/>
            <person name="Norbu C."/>
            <person name="Norbu N."/>
            <person name="Novod N."/>
            <person name="O'Neill B."/>
            <person name="Osman S."/>
            <person name="Markiewicz E."/>
            <person name="Oyono O.L."/>
            <person name="Patti C."/>
            <person name="Phunkhang P."/>
            <person name="Pierre F."/>
            <person name="Priest M."/>
            <person name="Raghuraman S."/>
            <person name="Rege F."/>
            <person name="Reyes R."/>
            <person name="Rise C."/>
            <person name="Rogov P."/>
            <person name="Ross K."/>
            <person name="Ryan E."/>
            <person name="Settipalli S."/>
            <person name="Shea T."/>
            <person name="Sherpa N."/>
            <person name="Shi L."/>
            <person name="Shih D."/>
            <person name="Sparrow T."/>
            <person name="Spaulding J."/>
            <person name="Stalker J."/>
            <person name="Stange-Thomann N."/>
            <person name="Stavropoulos S."/>
            <person name="Stone C."/>
            <person name="Strader C."/>
            <person name="Tesfaye S."/>
            <person name="Thomson T."/>
            <person name="Thoulutsang Y."/>
            <person name="Thoulutsang D."/>
            <person name="Topham K."/>
            <person name="Topping I."/>
            <person name="Tsamla T."/>
            <person name="Vassiliev H."/>
            <person name="Vo A."/>
            <person name="Wangchuk T."/>
            <person name="Wangdi T."/>
            <person name="Weiand M."/>
            <person name="Wilkinson J."/>
            <person name="Wilson A."/>
            <person name="Yadav S."/>
            <person name="Young G."/>
            <person name="Yu Q."/>
            <person name="Zembek L."/>
            <person name="Zhong D."/>
            <person name="Zimmer A."/>
            <person name="Zwirko Z."/>
            <person name="Jaffe D.B."/>
            <person name="Alvarez P."/>
            <person name="Brockman W."/>
            <person name="Butler J."/>
            <person name="Chin C."/>
            <person name="Gnerre S."/>
            <person name="Grabherr M."/>
            <person name="Kleber M."/>
            <person name="Mauceli E."/>
            <person name="MacCallum I."/>
        </authorList>
    </citation>
    <scope>NUCLEOTIDE SEQUENCE [LARGE SCALE GENOMIC DNA]</scope>
    <source>
        <strain evidence="3">Tucson 14030-0811.24</strain>
    </source>
</reference>
<evidence type="ECO:0000313" key="3">
    <source>
        <dbReference type="Proteomes" id="UP000007798"/>
    </source>
</evidence>
<evidence type="ECO:0000259" key="1">
    <source>
        <dbReference type="PROSITE" id="PS51406"/>
    </source>
</evidence>
<dbReference type="Pfam" id="PF00147">
    <property type="entry name" value="Fibrinogen_C"/>
    <property type="match status" value="1"/>
</dbReference>
<dbReference type="AlphaFoldDB" id="A0A0Q9WQT0"/>
<dbReference type="SMR" id="A0A0Q9WQT0"/>
<feature type="domain" description="Fibrinogen C-terminal" evidence="1">
    <location>
        <begin position="1"/>
        <end position="149"/>
    </location>
</feature>
<proteinExistence type="predicted"/>
<dbReference type="GO" id="GO:0005615">
    <property type="term" value="C:extracellular space"/>
    <property type="evidence" value="ECO:0007669"/>
    <property type="project" value="TreeGrafter"/>
</dbReference>
<protein>
    <recommendedName>
        <fullName evidence="1">Fibrinogen C-terminal domain-containing protein</fullName>
    </recommendedName>
</protein>
<dbReference type="PROSITE" id="PS51406">
    <property type="entry name" value="FIBRINOGEN_C_2"/>
    <property type="match status" value="1"/>
</dbReference>
<name>A0A0Q9WQT0_DROWI</name>
<dbReference type="PANTHER" id="PTHR19143">
    <property type="entry name" value="FIBRINOGEN/TENASCIN/ANGIOPOEITIN"/>
    <property type="match status" value="1"/>
</dbReference>
<keyword evidence="3" id="KW-1185">Reference proteome</keyword>
<dbReference type="STRING" id="7260.A0A0Q9WQT0"/>
<accession>A0A0Q9WQT0</accession>
<dbReference type="InParanoid" id="A0A0Q9WQT0"/>
<dbReference type="EMBL" id="CH963857">
    <property type="protein sequence ID" value="KRF98480.1"/>
    <property type="molecule type" value="Genomic_DNA"/>
</dbReference>
<dbReference type="OrthoDB" id="6145874at2759"/>
<gene>
    <name evidence="2" type="primary">Dwil\GK28265</name>
    <name evidence="2" type="ORF">Dwil_GK28265</name>
</gene>
<dbReference type="SMART" id="SM00186">
    <property type="entry name" value="FBG"/>
    <property type="match status" value="1"/>
</dbReference>
<dbReference type="Gene3D" id="3.90.215.10">
    <property type="entry name" value="Gamma Fibrinogen, chain A, domain 1"/>
    <property type="match status" value="1"/>
</dbReference>
<dbReference type="InterPro" id="IPR014716">
    <property type="entry name" value="Fibrinogen_a/b/g_C_1"/>
</dbReference>
<dbReference type="PANTHER" id="PTHR19143:SF327">
    <property type="entry name" value="FI21813P1-RELATED"/>
    <property type="match status" value="1"/>
</dbReference>
<dbReference type="Proteomes" id="UP000007798">
    <property type="component" value="Unassembled WGS sequence"/>
</dbReference>
<organism evidence="2 3">
    <name type="scientific">Drosophila willistoni</name>
    <name type="common">Fruit fly</name>
    <dbReference type="NCBI Taxonomy" id="7260"/>
    <lineage>
        <taxon>Eukaryota</taxon>
        <taxon>Metazoa</taxon>
        <taxon>Ecdysozoa</taxon>
        <taxon>Arthropoda</taxon>
        <taxon>Hexapoda</taxon>
        <taxon>Insecta</taxon>
        <taxon>Pterygota</taxon>
        <taxon>Neoptera</taxon>
        <taxon>Endopterygota</taxon>
        <taxon>Diptera</taxon>
        <taxon>Brachycera</taxon>
        <taxon>Muscomorpha</taxon>
        <taxon>Ephydroidea</taxon>
        <taxon>Drosophilidae</taxon>
        <taxon>Drosophila</taxon>
        <taxon>Sophophora</taxon>
    </lineage>
</organism>